<evidence type="ECO:0000313" key="2">
    <source>
        <dbReference type="Proteomes" id="UP000053825"/>
    </source>
</evidence>
<proteinExistence type="predicted"/>
<gene>
    <name evidence="1" type="ORF">WH47_03526</name>
</gene>
<accession>A0A0L7RC20</accession>
<name>A0A0L7RC20_9HYME</name>
<sequence length="51" mass="6094">MYLLLTECFERTTRTTTNNEYFRSFQNTTLNRGTLNQTSGCWREDRHADCP</sequence>
<evidence type="ECO:0000313" key="1">
    <source>
        <dbReference type="EMBL" id="KOC68368.1"/>
    </source>
</evidence>
<keyword evidence="2" id="KW-1185">Reference proteome</keyword>
<reference evidence="1 2" key="1">
    <citation type="submission" date="2015-07" db="EMBL/GenBank/DDBJ databases">
        <title>The genome of Habropoda laboriosa.</title>
        <authorList>
            <person name="Pan H."/>
            <person name="Kapheim K."/>
        </authorList>
    </citation>
    <scope>NUCLEOTIDE SEQUENCE [LARGE SCALE GENOMIC DNA]</scope>
    <source>
        <strain evidence="1">0110345459</strain>
    </source>
</reference>
<dbReference type="Proteomes" id="UP000053825">
    <property type="component" value="Unassembled WGS sequence"/>
</dbReference>
<organism evidence="1 2">
    <name type="scientific">Habropoda laboriosa</name>
    <dbReference type="NCBI Taxonomy" id="597456"/>
    <lineage>
        <taxon>Eukaryota</taxon>
        <taxon>Metazoa</taxon>
        <taxon>Ecdysozoa</taxon>
        <taxon>Arthropoda</taxon>
        <taxon>Hexapoda</taxon>
        <taxon>Insecta</taxon>
        <taxon>Pterygota</taxon>
        <taxon>Neoptera</taxon>
        <taxon>Endopterygota</taxon>
        <taxon>Hymenoptera</taxon>
        <taxon>Apocrita</taxon>
        <taxon>Aculeata</taxon>
        <taxon>Apoidea</taxon>
        <taxon>Anthophila</taxon>
        <taxon>Apidae</taxon>
        <taxon>Habropoda</taxon>
    </lineage>
</organism>
<protein>
    <submittedName>
        <fullName evidence="1">Uncharacterized protein</fullName>
    </submittedName>
</protein>
<dbReference type="AlphaFoldDB" id="A0A0L7RC20"/>
<dbReference type="EMBL" id="KQ414617">
    <property type="protein sequence ID" value="KOC68368.1"/>
    <property type="molecule type" value="Genomic_DNA"/>
</dbReference>